<evidence type="ECO:0000259" key="11">
    <source>
        <dbReference type="Pfam" id="PF00291"/>
    </source>
</evidence>
<dbReference type="GO" id="GO:0005737">
    <property type="term" value="C:cytoplasm"/>
    <property type="evidence" value="ECO:0007669"/>
    <property type="project" value="UniProtKB-SubCell"/>
</dbReference>
<dbReference type="Proteomes" id="UP001280581">
    <property type="component" value="Unassembled WGS sequence"/>
</dbReference>
<dbReference type="GO" id="GO:0009097">
    <property type="term" value="P:isoleucine biosynthetic process"/>
    <property type="evidence" value="ECO:0007669"/>
    <property type="project" value="TreeGrafter"/>
</dbReference>
<dbReference type="InterPro" id="IPR050147">
    <property type="entry name" value="Ser/Thr_Dehydratase"/>
</dbReference>
<organism evidence="12 13">
    <name type="scientific">Pseudopithomyces chartarum</name>
    <dbReference type="NCBI Taxonomy" id="1892770"/>
    <lineage>
        <taxon>Eukaryota</taxon>
        <taxon>Fungi</taxon>
        <taxon>Dikarya</taxon>
        <taxon>Ascomycota</taxon>
        <taxon>Pezizomycotina</taxon>
        <taxon>Dothideomycetes</taxon>
        <taxon>Pleosporomycetidae</taxon>
        <taxon>Pleosporales</taxon>
        <taxon>Massarineae</taxon>
        <taxon>Didymosphaeriaceae</taxon>
        <taxon>Pseudopithomyces</taxon>
    </lineage>
</organism>
<sequence length="169" mass="17729">MASPFLHSSQEQSRPWVETPLRESYALSQAAGCGIGHYLLARLSALPPSPTPHIFCSSGGNAGLAAVHASRTLSLPCTVVVPETINPLMIAKIKAAGAYQVLAHGNAWAEADAYLRDVVMPRSGKGDAAVNRGRGEPGCISICGLPRHSPADYVESDESGVRPRDADDA</sequence>
<accession>A0AAN6LLB4</accession>
<comment type="subcellular location">
    <subcellularLocation>
        <location evidence="2">Cytoplasm</location>
    </subcellularLocation>
</comment>
<keyword evidence="6" id="KW-0312">Gluconeogenesis</keyword>
<dbReference type="EMBL" id="WVTA01000021">
    <property type="protein sequence ID" value="KAK3196954.1"/>
    <property type="molecule type" value="Genomic_DNA"/>
</dbReference>
<keyword evidence="13" id="KW-1185">Reference proteome</keyword>
<dbReference type="GO" id="GO:0006565">
    <property type="term" value="P:L-serine catabolic process"/>
    <property type="evidence" value="ECO:0007669"/>
    <property type="project" value="TreeGrafter"/>
</dbReference>
<comment type="catalytic activity">
    <reaction evidence="10">
        <text>L-serine = pyruvate + NH4(+)</text>
        <dbReference type="Rhea" id="RHEA:19169"/>
        <dbReference type="ChEBI" id="CHEBI:15361"/>
        <dbReference type="ChEBI" id="CHEBI:28938"/>
        <dbReference type="ChEBI" id="CHEBI:33384"/>
        <dbReference type="EC" id="4.3.1.17"/>
    </reaction>
</comment>
<dbReference type="FunFam" id="3.40.50.1100:FF:000040">
    <property type="entry name" value="L-serine dehydratase, putative"/>
    <property type="match status" value="1"/>
</dbReference>
<proteinExistence type="inferred from homology"/>
<keyword evidence="7" id="KW-0963">Cytoplasm</keyword>
<evidence type="ECO:0000256" key="9">
    <source>
        <dbReference type="ARBA" id="ARBA00023239"/>
    </source>
</evidence>
<comment type="similarity">
    <text evidence="4">Belongs to the serine/threonine dehydratase family.</text>
</comment>
<name>A0AAN6LLB4_9PLEO</name>
<gene>
    <name evidence="12" type="ORF">GRF29_1536g97956</name>
</gene>
<evidence type="ECO:0000256" key="8">
    <source>
        <dbReference type="ARBA" id="ARBA00022898"/>
    </source>
</evidence>
<dbReference type="PANTHER" id="PTHR48078:SF2">
    <property type="entry name" value="CATABOLIC L-SERINE_THREONINE DEHYDRATASE"/>
    <property type="match status" value="1"/>
</dbReference>
<comment type="pathway">
    <text evidence="3">Carbohydrate biosynthesis; gluconeogenesis.</text>
</comment>
<dbReference type="AlphaFoldDB" id="A0AAN6LLB4"/>
<comment type="caution">
    <text evidence="12">The sequence shown here is derived from an EMBL/GenBank/DDBJ whole genome shotgun (WGS) entry which is preliminary data.</text>
</comment>
<evidence type="ECO:0000256" key="5">
    <source>
        <dbReference type="ARBA" id="ARBA00012093"/>
    </source>
</evidence>
<evidence type="ECO:0000256" key="7">
    <source>
        <dbReference type="ARBA" id="ARBA00022490"/>
    </source>
</evidence>
<dbReference type="EC" id="4.3.1.17" evidence="5"/>
<feature type="domain" description="Tryptophan synthase beta chain-like PALP" evidence="11">
    <location>
        <begin position="39"/>
        <end position="119"/>
    </location>
</feature>
<dbReference type="GO" id="GO:0006567">
    <property type="term" value="P:L-threonine catabolic process"/>
    <property type="evidence" value="ECO:0007669"/>
    <property type="project" value="TreeGrafter"/>
</dbReference>
<keyword evidence="9" id="KW-0456">Lyase</keyword>
<dbReference type="Gene3D" id="3.40.50.1100">
    <property type="match status" value="1"/>
</dbReference>
<dbReference type="Pfam" id="PF00291">
    <property type="entry name" value="PALP"/>
    <property type="match status" value="1"/>
</dbReference>
<dbReference type="InterPro" id="IPR036052">
    <property type="entry name" value="TrpB-like_PALP_sf"/>
</dbReference>
<dbReference type="GO" id="GO:0004794">
    <property type="term" value="F:threonine deaminase activity"/>
    <property type="evidence" value="ECO:0007669"/>
    <property type="project" value="TreeGrafter"/>
</dbReference>
<evidence type="ECO:0000313" key="13">
    <source>
        <dbReference type="Proteomes" id="UP001280581"/>
    </source>
</evidence>
<dbReference type="PANTHER" id="PTHR48078">
    <property type="entry name" value="THREONINE DEHYDRATASE, MITOCHONDRIAL-RELATED"/>
    <property type="match status" value="1"/>
</dbReference>
<evidence type="ECO:0000256" key="2">
    <source>
        <dbReference type="ARBA" id="ARBA00004496"/>
    </source>
</evidence>
<dbReference type="GO" id="GO:0003941">
    <property type="term" value="F:L-serine ammonia-lyase activity"/>
    <property type="evidence" value="ECO:0007669"/>
    <property type="project" value="UniProtKB-EC"/>
</dbReference>
<evidence type="ECO:0000256" key="6">
    <source>
        <dbReference type="ARBA" id="ARBA00022432"/>
    </source>
</evidence>
<dbReference type="GO" id="GO:0006094">
    <property type="term" value="P:gluconeogenesis"/>
    <property type="evidence" value="ECO:0007669"/>
    <property type="project" value="UniProtKB-KW"/>
</dbReference>
<dbReference type="InterPro" id="IPR001926">
    <property type="entry name" value="TrpB-like_PALP"/>
</dbReference>
<protein>
    <recommendedName>
        <fullName evidence="5">L-serine ammonia-lyase</fullName>
        <ecNumber evidence="5">4.3.1.17</ecNumber>
    </recommendedName>
</protein>
<keyword evidence="8" id="KW-0663">Pyridoxal phosphate</keyword>
<evidence type="ECO:0000256" key="1">
    <source>
        <dbReference type="ARBA" id="ARBA00001933"/>
    </source>
</evidence>
<evidence type="ECO:0000256" key="4">
    <source>
        <dbReference type="ARBA" id="ARBA00010869"/>
    </source>
</evidence>
<reference evidence="12 13" key="1">
    <citation type="submission" date="2021-02" db="EMBL/GenBank/DDBJ databases">
        <title>Genome assembly of Pseudopithomyces chartarum.</title>
        <authorList>
            <person name="Jauregui R."/>
            <person name="Singh J."/>
            <person name="Voisey C."/>
        </authorList>
    </citation>
    <scope>NUCLEOTIDE SEQUENCE [LARGE SCALE GENOMIC DNA]</scope>
    <source>
        <strain evidence="12 13">AGR01</strain>
    </source>
</reference>
<evidence type="ECO:0000256" key="10">
    <source>
        <dbReference type="ARBA" id="ARBA00049406"/>
    </source>
</evidence>
<comment type="cofactor">
    <cofactor evidence="1">
        <name>pyridoxal 5'-phosphate</name>
        <dbReference type="ChEBI" id="CHEBI:597326"/>
    </cofactor>
</comment>
<evidence type="ECO:0000313" key="12">
    <source>
        <dbReference type="EMBL" id="KAK3196954.1"/>
    </source>
</evidence>
<evidence type="ECO:0000256" key="3">
    <source>
        <dbReference type="ARBA" id="ARBA00004742"/>
    </source>
</evidence>
<dbReference type="SUPFAM" id="SSF53686">
    <property type="entry name" value="Tryptophan synthase beta subunit-like PLP-dependent enzymes"/>
    <property type="match status" value="1"/>
</dbReference>